<dbReference type="PANTHER" id="PTHR13471:SF0">
    <property type="entry name" value="NUCLEAR EXOSOME REGULATOR NRDE2"/>
    <property type="match status" value="1"/>
</dbReference>
<dbReference type="GO" id="GO:1902369">
    <property type="term" value="P:negative regulation of RNA catabolic process"/>
    <property type="evidence" value="ECO:0007669"/>
    <property type="project" value="TreeGrafter"/>
</dbReference>
<dbReference type="Pfam" id="PF08424">
    <property type="entry name" value="NRDE-2"/>
    <property type="match status" value="1"/>
</dbReference>
<dbReference type="EMBL" id="VJMJ01000087">
    <property type="protein sequence ID" value="KAF0736824.1"/>
    <property type="molecule type" value="Genomic_DNA"/>
</dbReference>
<evidence type="ECO:0000256" key="1">
    <source>
        <dbReference type="ARBA" id="ARBA00004123"/>
    </source>
</evidence>
<evidence type="ECO:0000313" key="7">
    <source>
        <dbReference type="Proteomes" id="UP000481153"/>
    </source>
</evidence>
<feature type="compositionally biased region" description="Basic and acidic residues" evidence="5">
    <location>
        <begin position="454"/>
        <end position="469"/>
    </location>
</feature>
<evidence type="ECO:0000256" key="2">
    <source>
        <dbReference type="ARBA" id="ARBA00009265"/>
    </source>
</evidence>
<feature type="region of interest" description="Disordered" evidence="5">
    <location>
        <begin position="57"/>
        <end position="87"/>
    </location>
</feature>
<feature type="coiled-coil region" evidence="4">
    <location>
        <begin position="169"/>
        <end position="196"/>
    </location>
</feature>
<evidence type="ECO:0000256" key="3">
    <source>
        <dbReference type="ARBA" id="ARBA00023242"/>
    </source>
</evidence>
<name>A0A6G0XA35_9STRA</name>
<dbReference type="AlphaFoldDB" id="A0A6G0XA35"/>
<accession>A0A6G0XA35</accession>
<comment type="similarity">
    <text evidence="2">Belongs to the NRDE2 family.</text>
</comment>
<comment type="caution">
    <text evidence="6">The sequence shown here is derived from an EMBL/GenBank/DDBJ whole genome shotgun (WGS) entry which is preliminary data.</text>
</comment>
<proteinExistence type="inferred from homology"/>
<comment type="subcellular location">
    <subcellularLocation>
        <location evidence="1">Nucleus</location>
    </subcellularLocation>
</comment>
<dbReference type="InterPro" id="IPR011990">
    <property type="entry name" value="TPR-like_helical_dom_sf"/>
</dbReference>
<dbReference type="GO" id="GO:0071013">
    <property type="term" value="C:catalytic step 2 spliceosome"/>
    <property type="evidence" value="ECO:0007669"/>
    <property type="project" value="TreeGrafter"/>
</dbReference>
<sequence length="1040" mass="119733">MSFHYPDASAKMFSGGGCNQHGADDTKKKKNRDWLNVGQTYVDALLSDDSEDEALKRASEMSTKIVRASPRKEERKEPTRKPLPPTRESAVFEIDHGGDKENLFYGTLAAKDTPRYHLVKRRKYNENDTSVRYFDPKLQPHRRLYAFPEKTRDSSALDLSASFINVDPFEDIADDDENLQTENQRLEEHIMAQNKRFNENLRASPHNISLWIKYISAQEREGIFVKNKHKQRSVVLEKQQSILQKALQANPTSIELKKITWLMALQLPEESQVVDHLEKQIHAAPDNEMLWFLMIHRTQEQFSEFSLPRLRNLYARILQTIQTVNNPSASASLVLFFWLLCMLEVKSGYTERGVSLMQALLEFNCGMPLKLSGSPFSALKHSFEAFWDQDLRRYGESGHVSWSSWHENEVQPSPVEIQTEYASQLLPSMETYMNRLHEHVHKELLDVMQPPVHLKKDPDHANSGDKVHDDDADNYASSKELEEEYVWSNLHGYRIPIQDAQDTVEYQRILQELRSNRPVPVKKQKKQELAKHDERLDFDLVAVDDVQVHLLQEEEILQATQWRPLHARSPEDAAMVEAQPDRVLLSEEIQPFLFKVDSTWHTELVLSYLSLLGVTSRTRRPAEALEWLYQDDISGGNGMIAACVEMFQHRKHSSADVFELLHILLHERLEITREALDDPSRVTHIRHLLLQTKQPLLLMEYETKLAIHLNLPEVPRGLAKQLLATASQDMALWEQYTIMEWSLGNPKQVSRICDKTIESLANSSSLDRHRFLYLRLRMELFGDSTVTHESKWRCVYLAYKAFYPEADSLTKVWKKLDKRNAPYDTIVPASAMRPLRLRLQQQVDEANKLASAQASLHTLQRPTLVYCVYNHAIVLLAVEGRSAACRYLRKWIDSAKSNCKPETRVLEPDGWSSAVEWLVAAYLDLLKRLGSSPREWRHTTQLAMNLMPLHSTFVHLFVDAEQSNTMNQQVRRVVQLAHSTSRLNFDAASPMVHLMALLGEVYRLKKTNALDIESSCCGVHQWGSLAQPRVCATVAALLAI</sequence>
<dbReference type="VEuPathDB" id="FungiDB:AeMF1_001409"/>
<dbReference type="InterPro" id="IPR013633">
    <property type="entry name" value="NRDE-2"/>
</dbReference>
<keyword evidence="3" id="KW-0539">Nucleus</keyword>
<evidence type="ECO:0000313" key="6">
    <source>
        <dbReference type="EMBL" id="KAF0736824.1"/>
    </source>
</evidence>
<feature type="region of interest" description="Disordered" evidence="5">
    <location>
        <begin position="11"/>
        <end position="30"/>
    </location>
</feature>
<reference evidence="6 7" key="1">
    <citation type="submission" date="2019-07" db="EMBL/GenBank/DDBJ databases">
        <title>Genomics analysis of Aphanomyces spp. identifies a new class of oomycete effector associated with host adaptation.</title>
        <authorList>
            <person name="Gaulin E."/>
        </authorList>
    </citation>
    <scope>NUCLEOTIDE SEQUENCE [LARGE SCALE GENOMIC DNA]</scope>
    <source>
        <strain evidence="6 7">ATCC 201684</strain>
    </source>
</reference>
<evidence type="ECO:0000256" key="4">
    <source>
        <dbReference type="SAM" id="Coils"/>
    </source>
</evidence>
<dbReference type="GO" id="GO:0031048">
    <property type="term" value="P:regulatory ncRNA-mediated heterochromatin formation"/>
    <property type="evidence" value="ECO:0007669"/>
    <property type="project" value="TreeGrafter"/>
</dbReference>
<evidence type="ECO:0000256" key="5">
    <source>
        <dbReference type="SAM" id="MobiDB-lite"/>
    </source>
</evidence>
<organism evidence="6 7">
    <name type="scientific">Aphanomyces euteiches</name>
    <dbReference type="NCBI Taxonomy" id="100861"/>
    <lineage>
        <taxon>Eukaryota</taxon>
        <taxon>Sar</taxon>
        <taxon>Stramenopiles</taxon>
        <taxon>Oomycota</taxon>
        <taxon>Saprolegniomycetes</taxon>
        <taxon>Saprolegniales</taxon>
        <taxon>Verrucalvaceae</taxon>
        <taxon>Aphanomyces</taxon>
    </lineage>
</organism>
<protein>
    <submittedName>
        <fullName evidence="6">Uncharacterized protein</fullName>
    </submittedName>
</protein>
<dbReference type="Proteomes" id="UP000481153">
    <property type="component" value="Unassembled WGS sequence"/>
</dbReference>
<dbReference type="Gene3D" id="1.25.40.10">
    <property type="entry name" value="Tetratricopeptide repeat domain"/>
    <property type="match status" value="1"/>
</dbReference>
<gene>
    <name evidence="6" type="ORF">Ae201684_006980</name>
</gene>
<feature type="region of interest" description="Disordered" evidence="5">
    <location>
        <begin position="452"/>
        <end position="472"/>
    </location>
</feature>
<feature type="compositionally biased region" description="Basic and acidic residues" evidence="5">
    <location>
        <begin position="70"/>
        <end position="80"/>
    </location>
</feature>
<keyword evidence="7" id="KW-1185">Reference proteome</keyword>
<dbReference type="PANTHER" id="PTHR13471">
    <property type="entry name" value="TETRATRICOPEPTIDE-LIKE HELICAL"/>
    <property type="match status" value="1"/>
</dbReference>
<keyword evidence="4" id="KW-0175">Coiled coil</keyword>